<accession>A0A218VST8</accession>
<keyword evidence="1" id="KW-1133">Transmembrane helix</keyword>
<dbReference type="EMBL" id="MTKT01006132">
    <property type="protein sequence ID" value="OWM63150.1"/>
    <property type="molecule type" value="Genomic_DNA"/>
</dbReference>
<name>A0A218VST8_PUNGR</name>
<keyword evidence="1" id="KW-0472">Membrane</keyword>
<reference evidence="3" key="1">
    <citation type="journal article" date="2017" name="Plant J.">
        <title>The pomegranate (Punica granatum L.) genome and the genomics of punicalagin biosynthesis.</title>
        <authorList>
            <person name="Qin G."/>
            <person name="Xu C."/>
            <person name="Ming R."/>
            <person name="Tang H."/>
            <person name="Guyot R."/>
            <person name="Kramer E.M."/>
            <person name="Hu Y."/>
            <person name="Yi X."/>
            <person name="Qi Y."/>
            <person name="Xu X."/>
            <person name="Gao Z."/>
            <person name="Pan H."/>
            <person name="Jian J."/>
            <person name="Tian Y."/>
            <person name="Yue Z."/>
            <person name="Xu Y."/>
        </authorList>
    </citation>
    <scope>NUCLEOTIDE SEQUENCE [LARGE SCALE GENOMIC DNA]</scope>
    <source>
        <strain evidence="3">cv. Dabenzi</strain>
    </source>
</reference>
<dbReference type="Proteomes" id="UP000197138">
    <property type="component" value="Unassembled WGS sequence"/>
</dbReference>
<evidence type="ECO:0000256" key="1">
    <source>
        <dbReference type="SAM" id="Phobius"/>
    </source>
</evidence>
<keyword evidence="1" id="KW-0812">Transmembrane</keyword>
<evidence type="ECO:0000313" key="2">
    <source>
        <dbReference type="EMBL" id="OWM63150.1"/>
    </source>
</evidence>
<organism evidence="2 3">
    <name type="scientific">Punica granatum</name>
    <name type="common">Pomegranate</name>
    <dbReference type="NCBI Taxonomy" id="22663"/>
    <lineage>
        <taxon>Eukaryota</taxon>
        <taxon>Viridiplantae</taxon>
        <taxon>Streptophyta</taxon>
        <taxon>Embryophyta</taxon>
        <taxon>Tracheophyta</taxon>
        <taxon>Spermatophyta</taxon>
        <taxon>Magnoliopsida</taxon>
        <taxon>eudicotyledons</taxon>
        <taxon>Gunneridae</taxon>
        <taxon>Pentapetalae</taxon>
        <taxon>rosids</taxon>
        <taxon>malvids</taxon>
        <taxon>Myrtales</taxon>
        <taxon>Lythraceae</taxon>
        <taxon>Punica</taxon>
    </lineage>
</organism>
<evidence type="ECO:0000313" key="3">
    <source>
        <dbReference type="Proteomes" id="UP000197138"/>
    </source>
</evidence>
<sequence>MERLLDDCIICSLGVLICPRLVLPLGRLLVRWGCPIRVTSDLSSWVERLPAPRDRRPESAVVLAFTIPMILISLVSYGITSDV</sequence>
<feature type="transmembrane region" description="Helical" evidence="1">
    <location>
        <begin position="60"/>
        <end position="79"/>
    </location>
</feature>
<gene>
    <name evidence="2" type="ORF">CDL15_Pgr026157</name>
</gene>
<comment type="caution">
    <text evidence="2">The sequence shown here is derived from an EMBL/GenBank/DDBJ whole genome shotgun (WGS) entry which is preliminary data.</text>
</comment>
<protein>
    <submittedName>
        <fullName evidence="2">Uncharacterized protein</fullName>
    </submittedName>
</protein>
<proteinExistence type="predicted"/>
<dbReference type="AlphaFoldDB" id="A0A218VST8"/>